<dbReference type="GO" id="GO:0008233">
    <property type="term" value="F:peptidase activity"/>
    <property type="evidence" value="ECO:0007669"/>
    <property type="project" value="UniProtKB-KW"/>
</dbReference>
<protein>
    <submittedName>
        <fullName evidence="7">M20/M25/M40 family metallo-hydrolase</fullName>
    </submittedName>
</protein>
<evidence type="ECO:0000313" key="8">
    <source>
        <dbReference type="Proteomes" id="UP000471381"/>
    </source>
</evidence>
<keyword evidence="4 7" id="KW-0378">Hydrolase</keyword>
<dbReference type="Gene3D" id="3.30.70.360">
    <property type="match status" value="1"/>
</dbReference>
<dbReference type="SUPFAM" id="SSF53187">
    <property type="entry name" value="Zn-dependent exopeptidases"/>
    <property type="match status" value="1"/>
</dbReference>
<dbReference type="Gene3D" id="3.40.630.10">
    <property type="entry name" value="Zn peptidases"/>
    <property type="match status" value="1"/>
</dbReference>
<accession>A0A6N9TGA9</accession>
<dbReference type="GO" id="GO:0046872">
    <property type="term" value="F:metal ion binding"/>
    <property type="evidence" value="ECO:0007669"/>
    <property type="project" value="UniProtKB-KW"/>
</dbReference>
<dbReference type="InterPro" id="IPR011650">
    <property type="entry name" value="Peptidase_M20_dimer"/>
</dbReference>
<evidence type="ECO:0000256" key="2">
    <source>
        <dbReference type="ARBA" id="ARBA00022670"/>
    </source>
</evidence>
<keyword evidence="5" id="KW-0862">Zinc</keyword>
<dbReference type="Pfam" id="PF07687">
    <property type="entry name" value="M20_dimer"/>
    <property type="match status" value="1"/>
</dbReference>
<dbReference type="AlphaFoldDB" id="A0A6N9TGA9"/>
<sequence>MKKSRIKIITVLVSVVLVLTIVLYVNTLLSFEDTQLQVDSPLPKAPLNEDAAVARFAKAIQFETISYDDPSRLSPEAFLGLHEHIRASFPLVHQQAEHYTINQYSLVYHIKGSNPALKPALFMGHMDVVPVDEGTAEQWKQAPFSGAIVDDVVWGRGTIDDKVTVMALLEAMETRLREGFSPQRSIYFAFGHDEEIGGKQGAAKIAEHFEQQGLSFEFVLDEGGAITDGLMKGVEQPVAMVGVAEKGFVNLRLTVASEGGHSSQPPDHTAAGVLSQAIVNIENSQFDTNLSYSYNTFSHVAAYAPLSLQLPMANLWLFSPIVEQSMLSAPSSAAGIRTTIAATMLEGSSKSNILPTIASAVVNVRILPGDSIASVKQHIVEAIDDSRVSVETFMENEPSQLSPLNSTGYKLIESNIRRMDDNVLVAPYLVMGGTDAKHFYGLSDNVYRFMMVRLDKESLKRFHGVNEQLAVNDYLQAVSYFYSLLADAGE</sequence>
<dbReference type="PANTHER" id="PTHR45962">
    <property type="entry name" value="N-FATTY-ACYL-AMINO ACID SYNTHASE/HYDROLASE PM20D1"/>
    <property type="match status" value="1"/>
</dbReference>
<evidence type="ECO:0000259" key="6">
    <source>
        <dbReference type="Pfam" id="PF07687"/>
    </source>
</evidence>
<dbReference type="GO" id="GO:0006508">
    <property type="term" value="P:proteolysis"/>
    <property type="evidence" value="ECO:0007669"/>
    <property type="project" value="UniProtKB-KW"/>
</dbReference>
<reference evidence="7 8" key="1">
    <citation type="submission" date="2020-01" db="EMBL/GenBank/DDBJ databases">
        <title>Genomes of bacteria type strains.</title>
        <authorList>
            <person name="Chen J."/>
            <person name="Zhu S."/>
            <person name="Yang J."/>
        </authorList>
    </citation>
    <scope>NUCLEOTIDE SEQUENCE [LARGE SCALE GENOMIC DNA]</scope>
    <source>
        <strain evidence="7 8">LMG 24078</strain>
    </source>
</reference>
<dbReference type="Pfam" id="PF01546">
    <property type="entry name" value="Peptidase_M20"/>
    <property type="match status" value="1"/>
</dbReference>
<organism evidence="7 8">
    <name type="scientific">Alteromonas genovensis</name>
    <dbReference type="NCBI Taxonomy" id="471225"/>
    <lineage>
        <taxon>Bacteria</taxon>
        <taxon>Pseudomonadati</taxon>
        <taxon>Pseudomonadota</taxon>
        <taxon>Gammaproteobacteria</taxon>
        <taxon>Alteromonadales</taxon>
        <taxon>Alteromonadaceae</taxon>
        <taxon>Alteromonas/Salinimonas group</taxon>
        <taxon>Alteromonas</taxon>
    </lineage>
</organism>
<comment type="caution">
    <text evidence="7">The sequence shown here is derived from an EMBL/GenBank/DDBJ whole genome shotgun (WGS) entry which is preliminary data.</text>
</comment>
<dbReference type="SUPFAM" id="SSF55031">
    <property type="entry name" value="Bacterial exopeptidase dimerisation domain"/>
    <property type="match status" value="1"/>
</dbReference>
<keyword evidence="3" id="KW-0479">Metal-binding</keyword>
<dbReference type="Proteomes" id="UP000471381">
    <property type="component" value="Unassembled WGS sequence"/>
</dbReference>
<name>A0A6N9TGA9_9ALTE</name>
<evidence type="ECO:0000256" key="1">
    <source>
        <dbReference type="ARBA" id="ARBA00006247"/>
    </source>
</evidence>
<comment type="similarity">
    <text evidence="1">Belongs to the peptidase M20A family.</text>
</comment>
<evidence type="ECO:0000256" key="3">
    <source>
        <dbReference type="ARBA" id="ARBA00022723"/>
    </source>
</evidence>
<keyword evidence="2" id="KW-0645">Protease</keyword>
<dbReference type="Gene3D" id="1.10.150.900">
    <property type="match status" value="1"/>
</dbReference>
<dbReference type="InterPro" id="IPR047177">
    <property type="entry name" value="Pept_M20A"/>
</dbReference>
<feature type="domain" description="Peptidase M20 dimerisation" evidence="6">
    <location>
        <begin position="243"/>
        <end position="385"/>
    </location>
</feature>
<evidence type="ECO:0000313" key="7">
    <source>
        <dbReference type="EMBL" id="NDW14966.1"/>
    </source>
</evidence>
<dbReference type="InterPro" id="IPR002933">
    <property type="entry name" value="Peptidase_M20"/>
</dbReference>
<dbReference type="EMBL" id="JAAAWO010000003">
    <property type="protein sequence ID" value="NDW14966.1"/>
    <property type="molecule type" value="Genomic_DNA"/>
</dbReference>
<keyword evidence="8" id="KW-1185">Reference proteome</keyword>
<dbReference type="CDD" id="cd05674">
    <property type="entry name" value="M20_yscS"/>
    <property type="match status" value="1"/>
</dbReference>
<dbReference type="FunFam" id="3.40.630.10:FF:000027">
    <property type="entry name" value="N-fatty-acyl-amino acid synthase/hydrolase PM20D1"/>
    <property type="match status" value="1"/>
</dbReference>
<evidence type="ECO:0000256" key="5">
    <source>
        <dbReference type="ARBA" id="ARBA00022833"/>
    </source>
</evidence>
<proteinExistence type="inferred from homology"/>
<dbReference type="InterPro" id="IPR036264">
    <property type="entry name" value="Bact_exopeptidase_dim_dom"/>
</dbReference>
<gene>
    <name evidence="7" type="ORF">GTQ48_05400</name>
</gene>
<dbReference type="PANTHER" id="PTHR45962:SF1">
    <property type="entry name" value="N-FATTY-ACYL-AMINO ACID SYNTHASE_HYDROLASE PM20D1"/>
    <property type="match status" value="1"/>
</dbReference>
<evidence type="ECO:0000256" key="4">
    <source>
        <dbReference type="ARBA" id="ARBA00022801"/>
    </source>
</evidence>